<dbReference type="AlphaFoldDB" id="A0A8J6EZ29"/>
<accession>A0A8J6EZ29</accession>
<keyword evidence="2" id="KW-1185">Reference proteome</keyword>
<evidence type="ECO:0000313" key="2">
    <source>
        <dbReference type="Proteomes" id="UP000770717"/>
    </source>
</evidence>
<dbReference type="EMBL" id="WNTK01000009">
    <property type="protein sequence ID" value="KAG9478059.1"/>
    <property type="molecule type" value="Genomic_DNA"/>
</dbReference>
<name>A0A8J6EZ29_ELECQ</name>
<proteinExistence type="predicted"/>
<dbReference type="Proteomes" id="UP000770717">
    <property type="component" value="Unassembled WGS sequence"/>
</dbReference>
<sequence length="92" mass="10745">MIQNDCIQQCIQKSPGASQSATSVVGCQQHINETLRLCKVRNETTYYLRVYLINQSLHLHCILSYKPSLERILVIPNPCWVIWRKWRLSSNN</sequence>
<organism evidence="1 2">
    <name type="scientific">Eleutherodactylus coqui</name>
    <name type="common">Puerto Rican coqui</name>
    <dbReference type="NCBI Taxonomy" id="57060"/>
    <lineage>
        <taxon>Eukaryota</taxon>
        <taxon>Metazoa</taxon>
        <taxon>Chordata</taxon>
        <taxon>Craniata</taxon>
        <taxon>Vertebrata</taxon>
        <taxon>Euteleostomi</taxon>
        <taxon>Amphibia</taxon>
        <taxon>Batrachia</taxon>
        <taxon>Anura</taxon>
        <taxon>Neobatrachia</taxon>
        <taxon>Hyloidea</taxon>
        <taxon>Eleutherodactylidae</taxon>
        <taxon>Eleutherodactylinae</taxon>
        <taxon>Eleutherodactylus</taxon>
        <taxon>Eleutherodactylus</taxon>
    </lineage>
</organism>
<gene>
    <name evidence="1" type="ORF">GDO78_013188</name>
</gene>
<comment type="caution">
    <text evidence="1">The sequence shown here is derived from an EMBL/GenBank/DDBJ whole genome shotgun (WGS) entry which is preliminary data.</text>
</comment>
<reference evidence="1" key="1">
    <citation type="thesis" date="2020" institute="ProQuest LLC" country="789 East Eisenhower Parkway, Ann Arbor, MI, USA">
        <title>Comparative Genomics and Chromosome Evolution.</title>
        <authorList>
            <person name="Mudd A.B."/>
        </authorList>
    </citation>
    <scope>NUCLEOTIDE SEQUENCE</scope>
    <source>
        <strain evidence="1">HN-11 Male</strain>
        <tissue evidence="1">Kidney and liver</tissue>
    </source>
</reference>
<protein>
    <submittedName>
        <fullName evidence="1">Uncharacterized protein</fullName>
    </submittedName>
</protein>
<evidence type="ECO:0000313" key="1">
    <source>
        <dbReference type="EMBL" id="KAG9478059.1"/>
    </source>
</evidence>